<dbReference type="RefSeq" id="WP_093248029.1">
    <property type="nucleotide sequence ID" value="NZ_FNGP01000001.1"/>
</dbReference>
<organism evidence="8 9">
    <name type="scientific">Tessaracoccus oleiagri</name>
    <dbReference type="NCBI Taxonomy" id="686624"/>
    <lineage>
        <taxon>Bacteria</taxon>
        <taxon>Bacillati</taxon>
        <taxon>Actinomycetota</taxon>
        <taxon>Actinomycetes</taxon>
        <taxon>Propionibacteriales</taxon>
        <taxon>Propionibacteriaceae</taxon>
        <taxon>Tessaracoccus</taxon>
    </lineage>
</organism>
<sequence length="365" mass="39654">MPDPDHIDETLAAADAPPPDSERKPESPPKLNKESWRYGLKRAGKEFMADGGLDLAAMLTYYTVLSLAPALLAIFSIVSLVLANNAGTVTGLVERWVERSVPEDYQGLVVDMVGTVTDSTEGGVLALVIGVATALWSSSAYVKAFSRSANTIYAREEGRGLVKQTGTMLLTTLVLLVGVVLILVALALDESLVGGLLGPIAGPLGLTDTLNFMLGVFLPIWAWVKWPVILGLMVVMIAVLYYLTPNVKQPKFTWISVGSVVAIIGIAVAAVALYFYFALFAGYSSYGAIGTVMALLFALWIFNIVLLLGMEIDAEMERARELQAGMEAESNIQLPPRETKRVEKMRRTRESLEKEGRELRSAQER</sequence>
<feature type="transmembrane region" description="Helical" evidence="7">
    <location>
        <begin position="220"/>
        <end position="243"/>
    </location>
</feature>
<feature type="region of interest" description="Disordered" evidence="6">
    <location>
        <begin position="329"/>
        <end position="365"/>
    </location>
</feature>
<evidence type="ECO:0000256" key="6">
    <source>
        <dbReference type="SAM" id="MobiDB-lite"/>
    </source>
</evidence>
<dbReference type="AlphaFoldDB" id="A0A1G9HA19"/>
<gene>
    <name evidence="8" type="ORF">SAMN04488242_0174</name>
</gene>
<dbReference type="STRING" id="686624.SAMN04488242_0174"/>
<accession>A0A1G9HA19</accession>
<evidence type="ECO:0000256" key="3">
    <source>
        <dbReference type="ARBA" id="ARBA00022692"/>
    </source>
</evidence>
<comment type="subcellular location">
    <subcellularLocation>
        <location evidence="1">Cell membrane</location>
        <topology evidence="1">Multi-pass membrane protein</topology>
    </subcellularLocation>
</comment>
<dbReference type="NCBIfam" id="TIGR00765">
    <property type="entry name" value="yihY_not_rbn"/>
    <property type="match status" value="1"/>
</dbReference>
<dbReference type="PANTHER" id="PTHR30213:SF0">
    <property type="entry name" value="UPF0761 MEMBRANE PROTEIN YIHY"/>
    <property type="match status" value="1"/>
</dbReference>
<feature type="transmembrane region" description="Helical" evidence="7">
    <location>
        <begin position="124"/>
        <end position="145"/>
    </location>
</feature>
<dbReference type="Pfam" id="PF03631">
    <property type="entry name" value="Virul_fac_BrkB"/>
    <property type="match status" value="1"/>
</dbReference>
<dbReference type="Proteomes" id="UP000199475">
    <property type="component" value="Unassembled WGS sequence"/>
</dbReference>
<dbReference type="OrthoDB" id="9781030at2"/>
<evidence type="ECO:0000256" key="7">
    <source>
        <dbReference type="SAM" id="Phobius"/>
    </source>
</evidence>
<proteinExistence type="predicted"/>
<evidence type="ECO:0000313" key="9">
    <source>
        <dbReference type="Proteomes" id="UP000199475"/>
    </source>
</evidence>
<evidence type="ECO:0000256" key="2">
    <source>
        <dbReference type="ARBA" id="ARBA00022475"/>
    </source>
</evidence>
<evidence type="ECO:0000256" key="5">
    <source>
        <dbReference type="ARBA" id="ARBA00023136"/>
    </source>
</evidence>
<dbReference type="GO" id="GO:0005886">
    <property type="term" value="C:plasma membrane"/>
    <property type="evidence" value="ECO:0007669"/>
    <property type="project" value="UniProtKB-SubCell"/>
</dbReference>
<keyword evidence="9" id="KW-1185">Reference proteome</keyword>
<feature type="region of interest" description="Disordered" evidence="6">
    <location>
        <begin position="1"/>
        <end position="34"/>
    </location>
</feature>
<feature type="transmembrane region" description="Helical" evidence="7">
    <location>
        <begin position="255"/>
        <end position="277"/>
    </location>
</feature>
<dbReference type="EMBL" id="FNGP01000001">
    <property type="protein sequence ID" value="SDL09715.1"/>
    <property type="molecule type" value="Genomic_DNA"/>
</dbReference>
<feature type="transmembrane region" description="Helical" evidence="7">
    <location>
        <begin position="59"/>
        <end position="83"/>
    </location>
</feature>
<feature type="compositionally biased region" description="Basic and acidic residues" evidence="6">
    <location>
        <begin position="20"/>
        <end position="34"/>
    </location>
</feature>
<feature type="compositionally biased region" description="Basic and acidic residues" evidence="6">
    <location>
        <begin position="348"/>
        <end position="365"/>
    </location>
</feature>
<dbReference type="PIRSF" id="PIRSF035875">
    <property type="entry name" value="RNase_BN"/>
    <property type="match status" value="1"/>
</dbReference>
<feature type="transmembrane region" description="Helical" evidence="7">
    <location>
        <begin position="283"/>
        <end position="308"/>
    </location>
</feature>
<name>A0A1G9HA19_9ACTN</name>
<reference evidence="8 9" key="1">
    <citation type="submission" date="2016-10" db="EMBL/GenBank/DDBJ databases">
        <authorList>
            <person name="de Groot N.N."/>
        </authorList>
    </citation>
    <scope>NUCLEOTIDE SEQUENCE [LARGE SCALE GENOMIC DNA]</scope>
    <source>
        <strain evidence="8 9">CGMCC 1.9159</strain>
    </source>
</reference>
<dbReference type="PANTHER" id="PTHR30213">
    <property type="entry name" value="INNER MEMBRANE PROTEIN YHJD"/>
    <property type="match status" value="1"/>
</dbReference>
<evidence type="ECO:0000256" key="1">
    <source>
        <dbReference type="ARBA" id="ARBA00004651"/>
    </source>
</evidence>
<keyword evidence="2" id="KW-1003">Cell membrane</keyword>
<evidence type="ECO:0000256" key="4">
    <source>
        <dbReference type="ARBA" id="ARBA00022989"/>
    </source>
</evidence>
<protein>
    <submittedName>
        <fullName evidence="8">Membrane protein</fullName>
    </submittedName>
</protein>
<keyword evidence="5 7" id="KW-0472">Membrane</keyword>
<keyword evidence="4 7" id="KW-1133">Transmembrane helix</keyword>
<feature type="transmembrane region" description="Helical" evidence="7">
    <location>
        <begin position="166"/>
        <end position="188"/>
    </location>
</feature>
<evidence type="ECO:0000313" key="8">
    <source>
        <dbReference type="EMBL" id="SDL09715.1"/>
    </source>
</evidence>
<dbReference type="InterPro" id="IPR017039">
    <property type="entry name" value="Virul_fac_BrkB"/>
</dbReference>
<keyword evidence="3 7" id="KW-0812">Transmembrane</keyword>